<evidence type="ECO:0000313" key="11">
    <source>
        <dbReference type="Proteomes" id="UP000289323"/>
    </source>
</evidence>
<evidence type="ECO:0000256" key="2">
    <source>
        <dbReference type="ARBA" id="ARBA00007357"/>
    </source>
</evidence>
<dbReference type="InterPro" id="IPR008753">
    <property type="entry name" value="Peptidase_M13_N"/>
</dbReference>
<dbReference type="GO" id="GO:0016485">
    <property type="term" value="P:protein processing"/>
    <property type="evidence" value="ECO:0007669"/>
    <property type="project" value="TreeGrafter"/>
</dbReference>
<protein>
    <submittedName>
        <fullName evidence="10">B8350945-7e18-4d60-99d8-ea0925362900</fullName>
    </submittedName>
</protein>
<accession>A0A3S4AVL3</accession>
<evidence type="ECO:0000256" key="1">
    <source>
        <dbReference type="ARBA" id="ARBA00001947"/>
    </source>
</evidence>
<evidence type="ECO:0000259" key="8">
    <source>
        <dbReference type="Pfam" id="PF01431"/>
    </source>
</evidence>
<dbReference type="InterPro" id="IPR024079">
    <property type="entry name" value="MetalloPept_cat_dom_sf"/>
</dbReference>
<keyword evidence="7" id="KW-0482">Metalloprotease</keyword>
<dbReference type="PROSITE" id="PS51885">
    <property type="entry name" value="NEPRILYSIN"/>
    <property type="match status" value="1"/>
</dbReference>
<evidence type="ECO:0000256" key="6">
    <source>
        <dbReference type="ARBA" id="ARBA00022833"/>
    </source>
</evidence>
<dbReference type="GO" id="GO:0005886">
    <property type="term" value="C:plasma membrane"/>
    <property type="evidence" value="ECO:0007669"/>
    <property type="project" value="TreeGrafter"/>
</dbReference>
<dbReference type="SUPFAM" id="SSF55486">
    <property type="entry name" value="Metalloproteases ('zincins'), catalytic domain"/>
    <property type="match status" value="1"/>
</dbReference>
<dbReference type="InterPro" id="IPR000718">
    <property type="entry name" value="Peptidase_M13"/>
</dbReference>
<evidence type="ECO:0000259" key="9">
    <source>
        <dbReference type="Pfam" id="PF05649"/>
    </source>
</evidence>
<evidence type="ECO:0000256" key="4">
    <source>
        <dbReference type="ARBA" id="ARBA00022723"/>
    </source>
</evidence>
<dbReference type="CDD" id="cd08662">
    <property type="entry name" value="M13"/>
    <property type="match status" value="1"/>
</dbReference>
<evidence type="ECO:0000256" key="5">
    <source>
        <dbReference type="ARBA" id="ARBA00022801"/>
    </source>
</evidence>
<evidence type="ECO:0000256" key="3">
    <source>
        <dbReference type="ARBA" id="ARBA00022670"/>
    </source>
</evidence>
<dbReference type="InterPro" id="IPR018497">
    <property type="entry name" value="Peptidase_M13_C"/>
</dbReference>
<dbReference type="InterPro" id="IPR042089">
    <property type="entry name" value="Peptidase_M13_dom_2"/>
</dbReference>
<dbReference type="EMBL" id="OUUZ01000019">
    <property type="protein sequence ID" value="SPQ27054.1"/>
    <property type="molecule type" value="Genomic_DNA"/>
</dbReference>
<name>A0A3S4AVL3_9PEZI</name>
<keyword evidence="4" id="KW-0479">Metal-binding</keyword>
<keyword evidence="3" id="KW-0645">Protease</keyword>
<dbReference type="PRINTS" id="PR00786">
    <property type="entry name" value="NEPRILYSIN"/>
</dbReference>
<evidence type="ECO:0000313" key="10">
    <source>
        <dbReference type="EMBL" id="SPQ27054.1"/>
    </source>
</evidence>
<dbReference type="Gene3D" id="3.40.390.10">
    <property type="entry name" value="Collagenase (Catalytic Domain)"/>
    <property type="match status" value="1"/>
</dbReference>
<dbReference type="Proteomes" id="UP000289323">
    <property type="component" value="Unassembled WGS sequence"/>
</dbReference>
<dbReference type="PANTHER" id="PTHR11733">
    <property type="entry name" value="ZINC METALLOPROTEASE FAMILY M13 NEPRILYSIN-RELATED"/>
    <property type="match status" value="1"/>
</dbReference>
<dbReference type="PANTHER" id="PTHR11733:SF167">
    <property type="entry name" value="FI17812P1-RELATED"/>
    <property type="match status" value="1"/>
</dbReference>
<proteinExistence type="inferred from homology"/>
<evidence type="ECO:0000256" key="7">
    <source>
        <dbReference type="ARBA" id="ARBA00023049"/>
    </source>
</evidence>
<organism evidence="10 11">
    <name type="scientific">Thermothielavioides terrestris</name>
    <dbReference type="NCBI Taxonomy" id="2587410"/>
    <lineage>
        <taxon>Eukaryota</taxon>
        <taxon>Fungi</taxon>
        <taxon>Dikarya</taxon>
        <taxon>Ascomycota</taxon>
        <taxon>Pezizomycotina</taxon>
        <taxon>Sordariomycetes</taxon>
        <taxon>Sordariomycetidae</taxon>
        <taxon>Sordariales</taxon>
        <taxon>Chaetomiaceae</taxon>
        <taxon>Thermothielavioides</taxon>
    </lineage>
</organism>
<dbReference type="GO" id="GO:0004222">
    <property type="term" value="F:metalloendopeptidase activity"/>
    <property type="evidence" value="ECO:0007669"/>
    <property type="project" value="InterPro"/>
</dbReference>
<feature type="domain" description="Peptidase M13 C-terminal" evidence="8">
    <location>
        <begin position="496"/>
        <end position="696"/>
    </location>
</feature>
<dbReference type="AlphaFoldDB" id="A0A3S4AVL3"/>
<sequence length="701" mass="77389">MGQWQSQPVCTTPACIHAASRILQNLAPNWTQMDPCTEFDKMVCYGFTEHNGDNANAFTSVNLHNQMILRQVLESATEAQAAGVRSTFLTSRSNAEENNFDMLRTGWKACMDTEAIAAAGIKPLSDFIVTINQSWPVSPDDLDTKVSASDYDGMFKAALLLEEVGITAWHAFCAAETGPALPDPLNSKANRVCFKMPGAVQQNTSVFIDQDAFDSYGEVVAGAFQLIYADLDDEDAEALAEAVIEFERDLLELVVPITDAANGDVYNIIKNASLADIGKAAPAFSLDKLVAAMMPEGHTPTEILLQAPDAWPDLSALVSNHSRAAVHGFMMWKTITELADYVDVPDLSELLGKPTTPRWQTCVSVAETQLRDVLDHYYVTATYPDLALQAADKMTTNIRNQFKKRLGEIDWMSDDSKKRAIQKAENMHQNIGYPTSNPDIRSADALASEYAGLNLTSTSHFANMLAARRHNTQRQYAAIVTPPDRGSFDGSITVVNAFYNPSINSMIVPAGISQLPLFHPQLPDYALYGGLGAAIGHEITHGFDSRGRLFDENAERRQWWDNATIAGFQQRAECFVKQYSAVEVDVPGGKAHVDGNLTLAENLADAGGLHTAYDAWVADRKAMPAAWDQDLPGLSDFTHEQLFYLVWGNFWCDSMTPDRMPRQLEDVHAPSLVRLLLNTMNSRGFREAWKCKVQEPVCELW</sequence>
<dbReference type="Gene3D" id="1.10.1380.10">
    <property type="entry name" value="Neutral endopeptidase , domain2"/>
    <property type="match status" value="1"/>
</dbReference>
<keyword evidence="6" id="KW-0862">Zinc</keyword>
<comment type="cofactor">
    <cofactor evidence="1">
        <name>Zn(2+)</name>
        <dbReference type="ChEBI" id="CHEBI:29105"/>
    </cofactor>
</comment>
<dbReference type="Pfam" id="PF01431">
    <property type="entry name" value="Peptidase_M13"/>
    <property type="match status" value="1"/>
</dbReference>
<dbReference type="Pfam" id="PF05649">
    <property type="entry name" value="Peptidase_M13_N"/>
    <property type="match status" value="1"/>
</dbReference>
<feature type="domain" description="Peptidase M13 N-terminal" evidence="9">
    <location>
        <begin position="35"/>
        <end position="434"/>
    </location>
</feature>
<dbReference type="GO" id="GO:0046872">
    <property type="term" value="F:metal ion binding"/>
    <property type="evidence" value="ECO:0007669"/>
    <property type="project" value="UniProtKB-KW"/>
</dbReference>
<keyword evidence="5" id="KW-0378">Hydrolase</keyword>
<reference evidence="10 11" key="1">
    <citation type="submission" date="2018-04" db="EMBL/GenBank/DDBJ databases">
        <authorList>
            <person name="Huttner S."/>
            <person name="Dainat J."/>
        </authorList>
    </citation>
    <scope>NUCLEOTIDE SEQUENCE [LARGE SCALE GENOMIC DNA]</scope>
</reference>
<gene>
    <name evidence="10" type="ORF">TT172_LOCUS9473</name>
</gene>
<comment type="similarity">
    <text evidence="2">Belongs to the peptidase M13 family.</text>
</comment>